<reference evidence="5" key="2">
    <citation type="submission" date="2025-09" db="UniProtKB">
        <authorList>
            <consortium name="Ensembl"/>
        </authorList>
    </citation>
    <scope>IDENTIFICATION</scope>
</reference>
<dbReference type="GO" id="GO:0005829">
    <property type="term" value="C:cytosol"/>
    <property type="evidence" value="ECO:0007669"/>
    <property type="project" value="TreeGrafter"/>
</dbReference>
<dbReference type="Proteomes" id="UP000694557">
    <property type="component" value="Unassembled WGS sequence"/>
</dbReference>
<comment type="similarity">
    <text evidence="2 4">Belongs to the perilipin family.</text>
</comment>
<evidence type="ECO:0000256" key="2">
    <source>
        <dbReference type="ARBA" id="ARBA00006311"/>
    </source>
</evidence>
<name>A0A8C7HCD0_ONCKI</name>
<dbReference type="Pfam" id="PF03036">
    <property type="entry name" value="Perilipin"/>
    <property type="match status" value="2"/>
</dbReference>
<dbReference type="PANTHER" id="PTHR14024">
    <property type="entry name" value="PERILIPIN"/>
    <property type="match status" value="1"/>
</dbReference>
<dbReference type="GO" id="GO:0005811">
    <property type="term" value="C:lipid droplet"/>
    <property type="evidence" value="ECO:0007669"/>
    <property type="project" value="UniProtKB-SubCell"/>
</dbReference>
<evidence type="ECO:0000256" key="1">
    <source>
        <dbReference type="ARBA" id="ARBA00004502"/>
    </source>
</evidence>
<protein>
    <recommendedName>
        <fullName evidence="4">Perilipin</fullName>
    </recommendedName>
</protein>
<dbReference type="SUPFAM" id="SSF109775">
    <property type="entry name" value="Mannose-6-phosphate receptor binding protein 1 (Tip47), C-terminal domain"/>
    <property type="match status" value="1"/>
</dbReference>
<dbReference type="Ensembl" id="ENSOKIT00005059938.1">
    <property type="protein sequence ID" value="ENSOKIP00005056370.1"/>
    <property type="gene ID" value="ENSOKIG00005024186.1"/>
</dbReference>
<comment type="subcellular location">
    <subcellularLocation>
        <location evidence="1">Lipid droplet</location>
    </subcellularLocation>
</comment>
<accession>A0A8C7HCD0</accession>
<dbReference type="GeneTree" id="ENSGT00950000182920"/>
<evidence type="ECO:0000256" key="4">
    <source>
        <dbReference type="PIRNR" id="PIRNR036881"/>
    </source>
</evidence>
<gene>
    <name evidence="5" type="primary">PLIN2</name>
</gene>
<dbReference type="GO" id="GO:0010890">
    <property type="term" value="P:positive regulation of triglyceride storage"/>
    <property type="evidence" value="ECO:0007669"/>
    <property type="project" value="TreeGrafter"/>
</dbReference>
<dbReference type="AlphaFoldDB" id="A0A8C7HCD0"/>
<keyword evidence="3" id="KW-0551">Lipid droplet</keyword>
<reference evidence="5" key="1">
    <citation type="submission" date="2025-08" db="UniProtKB">
        <authorList>
            <consortium name="Ensembl"/>
        </authorList>
    </citation>
    <scope>IDENTIFICATION</scope>
</reference>
<dbReference type="GO" id="GO:0019915">
    <property type="term" value="P:lipid storage"/>
    <property type="evidence" value="ECO:0007669"/>
    <property type="project" value="TreeGrafter"/>
</dbReference>
<dbReference type="InterPro" id="IPR004279">
    <property type="entry name" value="Perilipin"/>
</dbReference>
<dbReference type="Gene3D" id="1.20.120.340">
    <property type="entry name" value="Flagellar protein FliS"/>
    <property type="match status" value="1"/>
</dbReference>
<evidence type="ECO:0000313" key="6">
    <source>
        <dbReference type="Proteomes" id="UP000694557"/>
    </source>
</evidence>
<evidence type="ECO:0000313" key="5">
    <source>
        <dbReference type="Ensembl" id="ENSOKIP00005056370.1"/>
    </source>
</evidence>
<proteinExistence type="inferred from homology"/>
<dbReference type="PANTHER" id="PTHR14024:SF49">
    <property type="entry name" value="LIPID STORAGE DROPLETS SURFACE-BINDING PROTEIN 1"/>
    <property type="match status" value="1"/>
</dbReference>
<sequence>MMEAKDAVVIAVYGAKNCMYYTLTGMVAMTKGASGGRANIVSLEPAVQLNVVFRLANLPIVSSACALVSVLYCDTKHNHPYIRSLCKVVEISVTTLSSVACNSATPIIIKLEPQISVVNDLACKGLDKLESTLPVLQQPSQQIVSDVKNIMMEAKDAVVIAVYGAKNCMYYTLTGMVAMTKGASGGRANIVSLEPAVQLVSMGLKNALSLSETLVDQALPPTDEEMEDEVKTVKGFDVVAAARPSSPVRLVSLTVKLCRRAYHQAEEKMRFVKVCCQKSLNLLQHTMHLDNLGALVEWTSNVQEKEDKETERVVIHCLNVSPSVSHQLQRNCLTLACSLQNLPHYLQQQAVCVLLSASQILNNFSSTDPHLGIRPQGKVSGSLDAILDYLVHNMSLNCLVGPWCPQMPPITPRAQTNGQRKRPAKKTGVFDLGCTVTPYEQY</sequence>
<organism evidence="5 6">
    <name type="scientific">Oncorhynchus kisutch</name>
    <name type="common">Coho salmon</name>
    <name type="synonym">Salmo kisutch</name>
    <dbReference type="NCBI Taxonomy" id="8019"/>
    <lineage>
        <taxon>Eukaryota</taxon>
        <taxon>Metazoa</taxon>
        <taxon>Chordata</taxon>
        <taxon>Craniata</taxon>
        <taxon>Vertebrata</taxon>
        <taxon>Euteleostomi</taxon>
        <taxon>Actinopterygii</taxon>
        <taxon>Neopterygii</taxon>
        <taxon>Teleostei</taxon>
        <taxon>Protacanthopterygii</taxon>
        <taxon>Salmoniformes</taxon>
        <taxon>Salmonidae</taxon>
        <taxon>Salmoninae</taxon>
        <taxon>Oncorhynchus</taxon>
    </lineage>
</organism>
<evidence type="ECO:0000256" key="3">
    <source>
        <dbReference type="ARBA" id="ARBA00022677"/>
    </source>
</evidence>
<dbReference type="PIRSF" id="PIRSF036881">
    <property type="entry name" value="PAT"/>
    <property type="match status" value="1"/>
</dbReference>
<dbReference type="Gene3D" id="3.30.720.170">
    <property type="entry name" value="Perilipin, alpha-beta domain"/>
    <property type="match status" value="1"/>
</dbReference>
<keyword evidence="6" id="KW-1185">Reference proteome</keyword>